<gene>
    <name evidence="3" type="primary">Sfp26Ac</name>
</gene>
<dbReference type="GeneID" id="108006382"/>
<evidence type="ECO:0000313" key="3">
    <source>
        <dbReference type="RefSeq" id="XP_016925397.1"/>
    </source>
</evidence>
<evidence type="ECO:0000313" key="2">
    <source>
        <dbReference type="Proteomes" id="UP001652628"/>
    </source>
</evidence>
<protein>
    <submittedName>
        <fullName evidence="3">Accessory gland protein Acp63F</fullName>
    </submittedName>
</protein>
<organism evidence="2 3">
    <name type="scientific">Drosophila suzukii</name>
    <name type="common">Spotted-wing drosophila fruit fly</name>
    <dbReference type="NCBI Taxonomy" id="28584"/>
    <lineage>
        <taxon>Eukaryota</taxon>
        <taxon>Metazoa</taxon>
        <taxon>Ecdysozoa</taxon>
        <taxon>Arthropoda</taxon>
        <taxon>Hexapoda</taxon>
        <taxon>Insecta</taxon>
        <taxon>Pterygota</taxon>
        <taxon>Neoptera</taxon>
        <taxon>Endopterygota</taxon>
        <taxon>Diptera</taxon>
        <taxon>Brachycera</taxon>
        <taxon>Muscomorpha</taxon>
        <taxon>Ephydroidea</taxon>
        <taxon>Drosophilidae</taxon>
        <taxon>Drosophila</taxon>
        <taxon>Sophophora</taxon>
    </lineage>
</organism>
<feature type="chain" id="PRO_5044252046" evidence="1">
    <location>
        <begin position="18"/>
        <end position="83"/>
    </location>
</feature>
<name>A0AB39Z005_DROSZ</name>
<feature type="signal peptide" evidence="1">
    <location>
        <begin position="1"/>
        <end position="17"/>
    </location>
</feature>
<reference evidence="3" key="1">
    <citation type="submission" date="2025-08" db="UniProtKB">
        <authorList>
            <consortium name="RefSeq"/>
        </authorList>
    </citation>
    <scope>IDENTIFICATION</scope>
</reference>
<evidence type="ECO:0000256" key="1">
    <source>
        <dbReference type="SAM" id="SignalP"/>
    </source>
</evidence>
<sequence>MKIHLIVVSIILGISFAEDECIVCDWKNDVHCGKSANDACVFTALNKCQVERISCRREQKGLPVFTQIIKGRCPTDKPKCKKP</sequence>
<dbReference type="AlphaFoldDB" id="A0AB39Z005"/>
<keyword evidence="2" id="KW-1185">Reference proteome</keyword>
<dbReference type="RefSeq" id="XP_016925397.1">
    <property type="nucleotide sequence ID" value="XM_017069908.3"/>
</dbReference>
<proteinExistence type="predicted"/>
<keyword evidence="1" id="KW-0732">Signal</keyword>
<dbReference type="CTD" id="8674095"/>
<dbReference type="Proteomes" id="UP001652628">
    <property type="component" value="Chromosome 2L"/>
</dbReference>
<accession>A0AB39Z005</accession>